<protein>
    <submittedName>
        <fullName evidence="5">CENPB DNA-binding domain-containing protein 1-like</fullName>
    </submittedName>
</protein>
<dbReference type="PANTHER" id="PTHR19303">
    <property type="entry name" value="TRANSPOSON"/>
    <property type="match status" value="1"/>
</dbReference>
<dbReference type="PROSITE" id="PS51253">
    <property type="entry name" value="HTH_CENPB"/>
    <property type="match status" value="1"/>
</dbReference>
<reference evidence="5" key="1">
    <citation type="submission" date="2025-08" db="UniProtKB">
        <authorList>
            <consortium name="RefSeq"/>
        </authorList>
    </citation>
    <scope>IDENTIFICATION</scope>
</reference>
<dbReference type="PANTHER" id="PTHR19303:SF61">
    <property type="entry name" value="HTH CENPB-TYPE DOMAIN-CONTAINING PROTEIN"/>
    <property type="match status" value="1"/>
</dbReference>
<keyword evidence="1" id="KW-0238">DNA-binding</keyword>
<dbReference type="GeneID" id="103595552"/>
<dbReference type="InterPro" id="IPR007889">
    <property type="entry name" value="HTH_Psq"/>
</dbReference>
<dbReference type="InterPro" id="IPR009057">
    <property type="entry name" value="Homeodomain-like_sf"/>
</dbReference>
<dbReference type="SMART" id="SM00674">
    <property type="entry name" value="CENPB"/>
    <property type="match status" value="1"/>
</dbReference>
<evidence type="ECO:0000313" key="4">
    <source>
        <dbReference type="Proteomes" id="UP000694923"/>
    </source>
</evidence>
<dbReference type="Gene3D" id="1.10.10.10">
    <property type="entry name" value="Winged helix-like DNA-binding domain superfamily/Winged helix DNA-binding domain"/>
    <property type="match status" value="1"/>
</dbReference>
<dbReference type="SUPFAM" id="SSF46689">
    <property type="entry name" value="Homeodomain-like"/>
    <property type="match status" value="2"/>
</dbReference>
<evidence type="ECO:0000259" key="3">
    <source>
        <dbReference type="PROSITE" id="PS51253"/>
    </source>
</evidence>
<sequence length="232" mass="25535">MKTVSHPQVSGKAPIGGIGLCRSTKWDWKSITLHVKLEVLRRFEEGEKLMQIARALGLATSAVASICVNKDKIQANSQAATPFSATQLICCRGVVMGHMEHLLSLWIEEQKQQNLPVSTLLIQDKARRLFAQLQQEQGDGTQAETFGASNGWFACFKARHNVLLMDEPAVADTQAAAQYPLVLHTILEEGCYSPFQVFNVDETGLFWKQLPECMLLALEGAARPGPKASKTT</sequence>
<dbReference type="RefSeq" id="XP_008577192.1">
    <property type="nucleotide sequence ID" value="XM_008578970.1"/>
</dbReference>
<evidence type="ECO:0000313" key="5">
    <source>
        <dbReference type="RefSeq" id="XP_008577192.1"/>
    </source>
</evidence>
<evidence type="ECO:0000256" key="2">
    <source>
        <dbReference type="ARBA" id="ARBA00023242"/>
    </source>
</evidence>
<dbReference type="InterPro" id="IPR006600">
    <property type="entry name" value="HTH_CenpB_DNA-bd_dom"/>
</dbReference>
<gene>
    <name evidence="5" type="primary">LOC103595552</name>
</gene>
<dbReference type="Proteomes" id="UP000694923">
    <property type="component" value="Unplaced"/>
</dbReference>
<dbReference type="InterPro" id="IPR050863">
    <property type="entry name" value="CenT-Element_Derived"/>
</dbReference>
<dbReference type="Pfam" id="PF03221">
    <property type="entry name" value="HTH_Tnp_Tc5"/>
    <property type="match status" value="1"/>
</dbReference>
<accession>A0ABM0R9A1</accession>
<feature type="domain" description="HTH CENPB-type" evidence="3">
    <location>
        <begin position="87"/>
        <end position="166"/>
    </location>
</feature>
<dbReference type="Gene3D" id="1.10.10.60">
    <property type="entry name" value="Homeodomain-like"/>
    <property type="match status" value="1"/>
</dbReference>
<dbReference type="InterPro" id="IPR036388">
    <property type="entry name" value="WH-like_DNA-bd_sf"/>
</dbReference>
<keyword evidence="4" id="KW-1185">Reference proteome</keyword>
<organism evidence="4 5">
    <name type="scientific">Galeopterus variegatus</name>
    <name type="common">Malayan flying lemur</name>
    <name type="synonym">Cynocephalus variegatus</name>
    <dbReference type="NCBI Taxonomy" id="482537"/>
    <lineage>
        <taxon>Eukaryota</taxon>
        <taxon>Metazoa</taxon>
        <taxon>Chordata</taxon>
        <taxon>Craniata</taxon>
        <taxon>Vertebrata</taxon>
        <taxon>Euteleostomi</taxon>
        <taxon>Mammalia</taxon>
        <taxon>Eutheria</taxon>
        <taxon>Euarchontoglires</taxon>
        <taxon>Dermoptera</taxon>
        <taxon>Cynocephalidae</taxon>
        <taxon>Galeopterus</taxon>
    </lineage>
</organism>
<evidence type="ECO:0000256" key="1">
    <source>
        <dbReference type="ARBA" id="ARBA00023125"/>
    </source>
</evidence>
<keyword evidence="2" id="KW-0539">Nucleus</keyword>
<dbReference type="Pfam" id="PF04218">
    <property type="entry name" value="CENP-B_N"/>
    <property type="match status" value="1"/>
</dbReference>
<proteinExistence type="predicted"/>
<name>A0ABM0R9A1_GALVR</name>